<protein>
    <recommendedName>
        <fullName evidence="3">Flp pilus-assembly TadG-like N-terminal domain-containing protein</fullName>
    </recommendedName>
</protein>
<reference evidence="1 2" key="1">
    <citation type="submission" date="2020-09" db="EMBL/GenBank/DDBJ databases">
        <title>novel species in genus Nocardioides.</title>
        <authorList>
            <person name="Zhang G."/>
        </authorList>
    </citation>
    <scope>NUCLEOTIDE SEQUENCE [LARGE SCALE GENOMIC DNA]</scope>
    <source>
        <strain evidence="1 2">19197</strain>
    </source>
</reference>
<dbReference type="RefSeq" id="WP_191200861.1">
    <property type="nucleotide sequence ID" value="NZ_BAAAPA010000001.1"/>
</dbReference>
<gene>
    <name evidence="1" type="ORF">IEZ25_18045</name>
</gene>
<proteinExistence type="predicted"/>
<dbReference type="EMBL" id="JACXYY010000008">
    <property type="protein sequence ID" value="MBD3916523.1"/>
    <property type="molecule type" value="Genomic_DNA"/>
</dbReference>
<dbReference type="Proteomes" id="UP000649289">
    <property type="component" value="Unassembled WGS sequence"/>
</dbReference>
<accession>A0ABR8MKH2</accession>
<evidence type="ECO:0000313" key="1">
    <source>
        <dbReference type="EMBL" id="MBD3916523.1"/>
    </source>
</evidence>
<keyword evidence="2" id="KW-1185">Reference proteome</keyword>
<evidence type="ECO:0000313" key="2">
    <source>
        <dbReference type="Proteomes" id="UP000649289"/>
    </source>
</evidence>
<evidence type="ECO:0008006" key="3">
    <source>
        <dbReference type="Google" id="ProtNLM"/>
    </source>
</evidence>
<comment type="caution">
    <text evidence="1">The sequence shown here is derived from an EMBL/GenBank/DDBJ whole genome shotgun (WGS) entry which is preliminary data.</text>
</comment>
<organism evidence="1 2">
    <name type="scientific">Nocardioides hwasunensis</name>
    <dbReference type="NCBI Taxonomy" id="397258"/>
    <lineage>
        <taxon>Bacteria</taxon>
        <taxon>Bacillati</taxon>
        <taxon>Actinomycetota</taxon>
        <taxon>Actinomycetes</taxon>
        <taxon>Propionibacteriales</taxon>
        <taxon>Nocardioidaceae</taxon>
        <taxon>Nocardioides</taxon>
    </lineage>
</organism>
<name>A0ABR8MKH2_9ACTN</name>
<sequence length="217" mass="23247">MRTLLKVLAGLLALVVVGYLGVNLVAVIGAHQQRGDIAERVSAELESAVPAALDRHQELVDAAGRDADVAWVEQVCDFATDDGGWIVQNYREVCTLRSVSAWQVGSDVEARGLLTVSGDQQAAYDGCERLGTIGEAEVSHVDVDASSDGEPSCLRLLRPVGETHPVAGEPTESWSGRWVVVRDEQPLVDEDIGCAHWSVLFCDNPFGDEHAFGDVPG</sequence>